<protein>
    <submittedName>
        <fullName evidence="2">Uncharacterized protein</fullName>
    </submittedName>
</protein>
<proteinExistence type="predicted"/>
<dbReference type="EMBL" id="LXQA010724087">
    <property type="protein sequence ID" value="MCI67809.1"/>
    <property type="molecule type" value="Genomic_DNA"/>
</dbReference>
<dbReference type="Proteomes" id="UP000265520">
    <property type="component" value="Unassembled WGS sequence"/>
</dbReference>
<evidence type="ECO:0000313" key="3">
    <source>
        <dbReference type="Proteomes" id="UP000265520"/>
    </source>
</evidence>
<accession>A0A392U310</accession>
<evidence type="ECO:0000256" key="1">
    <source>
        <dbReference type="SAM" id="MobiDB-lite"/>
    </source>
</evidence>
<evidence type="ECO:0000313" key="2">
    <source>
        <dbReference type="EMBL" id="MCI67809.1"/>
    </source>
</evidence>
<name>A0A392U310_9FABA</name>
<reference evidence="2 3" key="1">
    <citation type="journal article" date="2018" name="Front. Plant Sci.">
        <title>Red Clover (Trifolium pratense) and Zigzag Clover (T. medium) - A Picture of Genomic Similarities and Differences.</title>
        <authorList>
            <person name="Dluhosova J."/>
            <person name="Istvanek J."/>
            <person name="Nedelnik J."/>
            <person name="Repkova J."/>
        </authorList>
    </citation>
    <scope>NUCLEOTIDE SEQUENCE [LARGE SCALE GENOMIC DNA]</scope>
    <source>
        <strain evidence="3">cv. 10/8</strain>
        <tissue evidence="2">Leaf</tissue>
    </source>
</reference>
<dbReference type="AlphaFoldDB" id="A0A392U310"/>
<feature type="compositionally biased region" description="Gly residues" evidence="1">
    <location>
        <begin position="16"/>
        <end position="25"/>
    </location>
</feature>
<sequence>LGGRRGGVAMASPTVGVGGGDVRRV</sequence>
<feature type="region of interest" description="Disordered" evidence="1">
    <location>
        <begin position="1"/>
        <end position="25"/>
    </location>
</feature>
<feature type="non-terminal residue" evidence="2">
    <location>
        <position position="1"/>
    </location>
</feature>
<keyword evidence="3" id="KW-1185">Reference proteome</keyword>
<comment type="caution">
    <text evidence="2">The sequence shown here is derived from an EMBL/GenBank/DDBJ whole genome shotgun (WGS) entry which is preliminary data.</text>
</comment>
<organism evidence="2 3">
    <name type="scientific">Trifolium medium</name>
    <dbReference type="NCBI Taxonomy" id="97028"/>
    <lineage>
        <taxon>Eukaryota</taxon>
        <taxon>Viridiplantae</taxon>
        <taxon>Streptophyta</taxon>
        <taxon>Embryophyta</taxon>
        <taxon>Tracheophyta</taxon>
        <taxon>Spermatophyta</taxon>
        <taxon>Magnoliopsida</taxon>
        <taxon>eudicotyledons</taxon>
        <taxon>Gunneridae</taxon>
        <taxon>Pentapetalae</taxon>
        <taxon>rosids</taxon>
        <taxon>fabids</taxon>
        <taxon>Fabales</taxon>
        <taxon>Fabaceae</taxon>
        <taxon>Papilionoideae</taxon>
        <taxon>50 kb inversion clade</taxon>
        <taxon>NPAAA clade</taxon>
        <taxon>Hologalegina</taxon>
        <taxon>IRL clade</taxon>
        <taxon>Trifolieae</taxon>
        <taxon>Trifolium</taxon>
    </lineage>
</organism>